<name>N0E2W4_9MICO</name>
<dbReference type="Proteomes" id="UP000013167">
    <property type="component" value="Unassembled WGS sequence"/>
</dbReference>
<keyword evidence="2" id="KW-1185">Reference proteome</keyword>
<reference evidence="1 2" key="1">
    <citation type="journal article" date="2013" name="ISME J.">
        <title>A metabolic model for members of the genus Tetrasphaera involved in enhanced biological phosphorus removal.</title>
        <authorList>
            <person name="Kristiansen R."/>
            <person name="Nguyen H.T.T."/>
            <person name="Saunders A.M."/>
            <person name="Nielsen J.L."/>
            <person name="Wimmer R."/>
            <person name="Le V.Q."/>
            <person name="McIlroy S.J."/>
            <person name="Petrovski S."/>
            <person name="Seviour R.J."/>
            <person name="Calteau A."/>
            <person name="Nielsen K.L."/>
            <person name="Nielsen P.H."/>
        </authorList>
    </citation>
    <scope>NUCLEOTIDE SEQUENCE [LARGE SCALE GENOMIC DNA]</scope>
    <source>
        <strain evidence="1 2">Lp2</strain>
    </source>
</reference>
<dbReference type="AlphaFoldDB" id="N0E2W4"/>
<sequence length="40" mass="4478">MTFTRGYALTSSDSLHESEDEVVIVIEGELDDQVGHDREP</sequence>
<accession>N0E2W4</accession>
<proteinExistence type="predicted"/>
<gene>
    <name evidence="1" type="ORF">BN10_140026</name>
</gene>
<organism evidence="1 2">
    <name type="scientific">Phycicoccus elongatus Lp2</name>
    <dbReference type="NCBI Taxonomy" id="1193181"/>
    <lineage>
        <taxon>Bacteria</taxon>
        <taxon>Bacillati</taxon>
        <taxon>Actinomycetota</taxon>
        <taxon>Actinomycetes</taxon>
        <taxon>Micrococcales</taxon>
        <taxon>Intrasporangiaceae</taxon>
        <taxon>Phycicoccus</taxon>
    </lineage>
</organism>
<comment type="caution">
    <text evidence="1">The sequence shown here is derived from an EMBL/GenBank/DDBJ whole genome shotgun (WGS) entry which is preliminary data.</text>
</comment>
<protein>
    <submittedName>
        <fullName evidence="1">Uncharacterized protein</fullName>
    </submittedName>
</protein>
<dbReference type="STRING" id="1193181.BN10_140026"/>
<dbReference type="RefSeq" id="WP_010849372.1">
    <property type="nucleotide sequence ID" value="NZ_HF570956.1"/>
</dbReference>
<dbReference type="HOGENOM" id="CLU_3297801_0_0_11"/>
<evidence type="ECO:0000313" key="1">
    <source>
        <dbReference type="EMBL" id="CCH69214.1"/>
    </source>
</evidence>
<dbReference type="EMBL" id="CAIZ01000046">
    <property type="protein sequence ID" value="CCH69214.1"/>
    <property type="molecule type" value="Genomic_DNA"/>
</dbReference>
<evidence type="ECO:0000313" key="2">
    <source>
        <dbReference type="Proteomes" id="UP000013167"/>
    </source>
</evidence>